<keyword evidence="3" id="KW-0479">Metal-binding</keyword>
<dbReference type="PANTHER" id="PTHR30468">
    <property type="entry name" value="ALPHA-KETOGLUTARATE-DEPENDENT SULFONATE DIOXYGENASE"/>
    <property type="match status" value="1"/>
</dbReference>
<evidence type="ECO:0000259" key="7">
    <source>
        <dbReference type="Pfam" id="PF02668"/>
    </source>
</evidence>
<dbReference type="Gene3D" id="3.60.130.10">
    <property type="entry name" value="Clavaminate synthase-like"/>
    <property type="match status" value="1"/>
</dbReference>
<reference evidence="9" key="2">
    <citation type="submission" date="2015-01" db="EMBL/GenBank/DDBJ databases">
        <title>Evolutionary Origins and Diversification of the Mycorrhizal Mutualists.</title>
        <authorList>
            <consortium name="DOE Joint Genome Institute"/>
            <consortium name="Mycorrhizal Genomics Consortium"/>
            <person name="Kohler A."/>
            <person name="Kuo A."/>
            <person name="Nagy L.G."/>
            <person name="Floudas D."/>
            <person name="Copeland A."/>
            <person name="Barry K.W."/>
            <person name="Cichocki N."/>
            <person name="Veneault-Fourrey C."/>
            <person name="LaButti K."/>
            <person name="Lindquist E.A."/>
            <person name="Lipzen A."/>
            <person name="Lundell T."/>
            <person name="Morin E."/>
            <person name="Murat C."/>
            <person name="Riley R."/>
            <person name="Ohm R."/>
            <person name="Sun H."/>
            <person name="Tunlid A."/>
            <person name="Henrissat B."/>
            <person name="Grigoriev I.V."/>
            <person name="Hibbett D.S."/>
            <person name="Martin F."/>
        </authorList>
    </citation>
    <scope>NUCLEOTIDE SEQUENCE [LARGE SCALE GENOMIC DNA]</scope>
    <source>
        <strain evidence="9">Zn</strain>
    </source>
</reference>
<dbReference type="EMBL" id="KN832871">
    <property type="protein sequence ID" value="KIN05789.1"/>
    <property type="molecule type" value="Genomic_DNA"/>
</dbReference>
<reference evidence="8 9" key="1">
    <citation type="submission" date="2014-04" db="EMBL/GenBank/DDBJ databases">
        <authorList>
            <consortium name="DOE Joint Genome Institute"/>
            <person name="Kuo A."/>
            <person name="Martino E."/>
            <person name="Perotto S."/>
            <person name="Kohler A."/>
            <person name="Nagy L.G."/>
            <person name="Floudas D."/>
            <person name="Copeland A."/>
            <person name="Barry K.W."/>
            <person name="Cichocki N."/>
            <person name="Veneault-Fourrey C."/>
            <person name="LaButti K."/>
            <person name="Lindquist E.A."/>
            <person name="Lipzen A."/>
            <person name="Lundell T."/>
            <person name="Morin E."/>
            <person name="Murat C."/>
            <person name="Sun H."/>
            <person name="Tunlid A."/>
            <person name="Henrissat B."/>
            <person name="Grigoriev I.V."/>
            <person name="Hibbett D.S."/>
            <person name="Martin F."/>
            <person name="Nordberg H.P."/>
            <person name="Cantor M.N."/>
            <person name="Hua S.X."/>
        </authorList>
    </citation>
    <scope>NUCLEOTIDE SEQUENCE [LARGE SCALE GENOMIC DNA]</scope>
    <source>
        <strain evidence="8 9">Zn</strain>
    </source>
</reference>
<dbReference type="InterPro" id="IPR003819">
    <property type="entry name" value="TauD/TfdA-like"/>
</dbReference>
<organism evidence="8 9">
    <name type="scientific">Oidiodendron maius (strain Zn)</name>
    <dbReference type="NCBI Taxonomy" id="913774"/>
    <lineage>
        <taxon>Eukaryota</taxon>
        <taxon>Fungi</taxon>
        <taxon>Dikarya</taxon>
        <taxon>Ascomycota</taxon>
        <taxon>Pezizomycotina</taxon>
        <taxon>Leotiomycetes</taxon>
        <taxon>Leotiomycetes incertae sedis</taxon>
        <taxon>Myxotrichaceae</taxon>
        <taxon>Oidiodendron</taxon>
    </lineage>
</organism>
<evidence type="ECO:0000256" key="1">
    <source>
        <dbReference type="ARBA" id="ARBA00001954"/>
    </source>
</evidence>
<dbReference type="GO" id="GO:0046872">
    <property type="term" value="F:metal ion binding"/>
    <property type="evidence" value="ECO:0007669"/>
    <property type="project" value="UniProtKB-KW"/>
</dbReference>
<dbReference type="PANTHER" id="PTHR30468:SF10">
    <property type="entry name" value="TAUD_TFDA-LIKE DOMAIN-CONTAINING PROTEIN"/>
    <property type="match status" value="1"/>
</dbReference>
<dbReference type="HOGENOM" id="CLU_036005_1_0_1"/>
<keyword evidence="5" id="KW-0560">Oxidoreductase</keyword>
<dbReference type="InParanoid" id="A0A0C3D3E0"/>
<evidence type="ECO:0000256" key="3">
    <source>
        <dbReference type="ARBA" id="ARBA00022723"/>
    </source>
</evidence>
<evidence type="ECO:0000256" key="6">
    <source>
        <dbReference type="ARBA" id="ARBA00023004"/>
    </source>
</evidence>
<dbReference type="InterPro" id="IPR042098">
    <property type="entry name" value="TauD-like_sf"/>
</dbReference>
<keyword evidence="6" id="KW-0408">Iron</keyword>
<keyword evidence="4" id="KW-0223">Dioxygenase</keyword>
<comment type="similarity">
    <text evidence="2">Belongs to the TfdA dioxygenase family.</text>
</comment>
<dbReference type="GO" id="GO:0016706">
    <property type="term" value="F:2-oxoglutarate-dependent dioxygenase activity"/>
    <property type="evidence" value="ECO:0007669"/>
    <property type="project" value="TreeGrafter"/>
</dbReference>
<feature type="domain" description="TauD/TfdA-like" evidence="7">
    <location>
        <begin position="56"/>
        <end position="322"/>
    </location>
</feature>
<dbReference type="STRING" id="913774.A0A0C3D3E0"/>
<evidence type="ECO:0000313" key="8">
    <source>
        <dbReference type="EMBL" id="KIN05789.1"/>
    </source>
</evidence>
<evidence type="ECO:0000256" key="5">
    <source>
        <dbReference type="ARBA" id="ARBA00023002"/>
    </source>
</evidence>
<evidence type="ECO:0000256" key="2">
    <source>
        <dbReference type="ARBA" id="ARBA00005896"/>
    </source>
</evidence>
<name>A0A0C3D3E0_OIDMZ</name>
<dbReference type="AlphaFoldDB" id="A0A0C3D3E0"/>
<dbReference type="GO" id="GO:0005737">
    <property type="term" value="C:cytoplasm"/>
    <property type="evidence" value="ECO:0007669"/>
    <property type="project" value="TreeGrafter"/>
</dbReference>
<dbReference type="Proteomes" id="UP000054321">
    <property type="component" value="Unassembled WGS sequence"/>
</dbReference>
<dbReference type="OrthoDB" id="10257314at2759"/>
<protein>
    <recommendedName>
        <fullName evidence="7">TauD/TfdA-like domain-containing protein</fullName>
    </recommendedName>
</protein>
<dbReference type="InterPro" id="IPR051323">
    <property type="entry name" value="AtsK-like"/>
</dbReference>
<sequence>MAPSATSADIQSPASITVKSPVIPESKDHATGLTKSASYPNPLTYSGTLDSYEFFDVTSVIGREFPKLQLTEILHDDDKIKDLAILVSQRGVVFFRNQDIGIEDQKVLGQKLGEFTGKPTTSKLHRHALSNSKRGIAVDEHGKLDDEVSVISSEVKDYAILKIIQVPEDAGGDTLWASGYEAFDRLSPTWQRFAENLTATHYQPNFNKVAAEHSLELIDADRGAPENTGLDFTASHPMVRTNPVTGWKSLFGTGHQVHAGWIDNVTETESEIIKAYFLKLIAENHDLQVRFRWTKNDVAIWDNRSVFHTATNDYEGKRQGNRVVSLGEKPFYDPASKSRREALGL</sequence>
<comment type="cofactor">
    <cofactor evidence="1">
        <name>Fe(2+)</name>
        <dbReference type="ChEBI" id="CHEBI:29033"/>
    </cofactor>
</comment>
<dbReference type="Pfam" id="PF02668">
    <property type="entry name" value="TauD"/>
    <property type="match status" value="1"/>
</dbReference>
<evidence type="ECO:0000313" key="9">
    <source>
        <dbReference type="Proteomes" id="UP000054321"/>
    </source>
</evidence>
<dbReference type="SUPFAM" id="SSF51197">
    <property type="entry name" value="Clavaminate synthase-like"/>
    <property type="match status" value="1"/>
</dbReference>
<proteinExistence type="inferred from homology"/>
<gene>
    <name evidence="8" type="ORF">OIDMADRAFT_141484</name>
</gene>
<evidence type="ECO:0000256" key="4">
    <source>
        <dbReference type="ARBA" id="ARBA00022964"/>
    </source>
</evidence>
<accession>A0A0C3D3E0</accession>
<keyword evidence="9" id="KW-1185">Reference proteome</keyword>